<gene>
    <name evidence="2" type="ORF">DVS28_a1010</name>
</gene>
<keyword evidence="3" id="KW-1185">Reference proteome</keyword>
<evidence type="ECO:0000313" key="2">
    <source>
        <dbReference type="EMBL" id="AXV05711.1"/>
    </source>
</evidence>
<dbReference type="AlphaFoldDB" id="A0A346XU14"/>
<protein>
    <submittedName>
        <fullName evidence="2">Uncharacterized protein</fullName>
    </submittedName>
</protein>
<name>A0A346XU14_9ACTN</name>
<accession>A0A346XU14</accession>
<reference evidence="2 3" key="1">
    <citation type="submission" date="2018-09" db="EMBL/GenBank/DDBJ databases">
        <title>Complete genome sequence of Euzebya sp. DY32-46 isolated from seawater of Pacific Ocean.</title>
        <authorList>
            <person name="Xu L."/>
            <person name="Wu Y.-H."/>
            <person name="Xu X.-W."/>
        </authorList>
    </citation>
    <scope>NUCLEOTIDE SEQUENCE [LARGE SCALE GENOMIC DNA]</scope>
    <source>
        <strain evidence="2 3">DY32-46</strain>
    </source>
</reference>
<dbReference type="OrthoDB" id="3218510at2"/>
<dbReference type="KEGG" id="euz:DVS28_a1010"/>
<sequence length="155" mass="17368">MTRPRTPLQLVTAFASLLIEVEAGVRPARHLRPMLAPELQTTLRRVPRGGIGGGFARVQKVLVQTRGDRCEAVVLLARPERTTALIVSLMRDRTGWLVVDLARPGEDPMPDLPPEHPTLPQIAWHRAPRPEDQPRTWQLPAGWQRPRRPAMPDAA</sequence>
<dbReference type="RefSeq" id="WP_114590478.1">
    <property type="nucleotide sequence ID" value="NZ_CP031165.1"/>
</dbReference>
<proteinExistence type="predicted"/>
<evidence type="ECO:0000313" key="3">
    <source>
        <dbReference type="Proteomes" id="UP000264006"/>
    </source>
</evidence>
<evidence type="ECO:0000256" key="1">
    <source>
        <dbReference type="SAM" id="MobiDB-lite"/>
    </source>
</evidence>
<dbReference type="Pfam" id="PF20060">
    <property type="entry name" value="DUF6459"/>
    <property type="match status" value="1"/>
</dbReference>
<dbReference type="EMBL" id="CP031165">
    <property type="protein sequence ID" value="AXV05711.1"/>
    <property type="molecule type" value="Genomic_DNA"/>
</dbReference>
<dbReference type="InterPro" id="IPR045596">
    <property type="entry name" value="DUF6459"/>
</dbReference>
<organism evidence="2 3">
    <name type="scientific">Euzebya pacifica</name>
    <dbReference type="NCBI Taxonomy" id="1608957"/>
    <lineage>
        <taxon>Bacteria</taxon>
        <taxon>Bacillati</taxon>
        <taxon>Actinomycetota</taxon>
        <taxon>Nitriliruptoria</taxon>
        <taxon>Euzebyales</taxon>
    </lineage>
</organism>
<feature type="region of interest" description="Disordered" evidence="1">
    <location>
        <begin position="106"/>
        <end position="155"/>
    </location>
</feature>
<dbReference type="Proteomes" id="UP000264006">
    <property type="component" value="Chromosome"/>
</dbReference>